<feature type="transmembrane region" description="Helical" evidence="1">
    <location>
        <begin position="399"/>
        <end position="416"/>
    </location>
</feature>
<dbReference type="Proteomes" id="UP000578569">
    <property type="component" value="Unassembled WGS sequence"/>
</dbReference>
<accession>A0A839YW96</accession>
<feature type="transmembrane region" description="Helical" evidence="1">
    <location>
        <begin position="422"/>
        <end position="440"/>
    </location>
</feature>
<dbReference type="RefSeq" id="WP_183933737.1">
    <property type="nucleotide sequence ID" value="NZ_JACICF010000001.1"/>
</dbReference>
<keyword evidence="1" id="KW-0472">Membrane</keyword>
<dbReference type="GO" id="GO:0005886">
    <property type="term" value="C:plasma membrane"/>
    <property type="evidence" value="ECO:0007669"/>
    <property type="project" value="TreeGrafter"/>
</dbReference>
<protein>
    <submittedName>
        <fullName evidence="2">Inner membrane protein</fullName>
    </submittedName>
</protein>
<feature type="transmembrane region" description="Helical" evidence="1">
    <location>
        <begin position="318"/>
        <end position="337"/>
    </location>
</feature>
<comment type="caution">
    <text evidence="2">The sequence shown here is derived from an EMBL/GenBank/DDBJ whole genome shotgun (WGS) entry which is preliminary data.</text>
</comment>
<organism evidence="2 3">
    <name type="scientific">Sphingomicrobium lutaoense</name>
    <dbReference type="NCBI Taxonomy" id="515949"/>
    <lineage>
        <taxon>Bacteria</taxon>
        <taxon>Pseudomonadati</taxon>
        <taxon>Pseudomonadota</taxon>
        <taxon>Alphaproteobacteria</taxon>
        <taxon>Sphingomonadales</taxon>
        <taxon>Sphingomonadaceae</taxon>
        <taxon>Sphingomicrobium</taxon>
    </lineage>
</organism>
<keyword evidence="1" id="KW-1133">Transmembrane helix</keyword>
<proteinExistence type="predicted"/>
<evidence type="ECO:0000313" key="2">
    <source>
        <dbReference type="EMBL" id="MBB3764481.1"/>
    </source>
</evidence>
<dbReference type="AlphaFoldDB" id="A0A839YW96"/>
<sequence length="457" mass="48859">MGWRQGEKSPGQKLVLAILIGLLLAIPLFSVWALVYDRQSQSEVAQGSITEGWGGPQAISGPVLAIPYSYTRNETRVEDGQRITTAREVEGELLLSPEILELDLQLAPERRARSIYEAVVYEAGAEGIARFAFPPDLDRYKVDPDSLRLDDAELRFGLSDPKGIGADPQVAVNGVAQRLQPGGGSKGGSGFFAFVDASSLRDGVIVAEFAFDFRGSASVGLVPTAGRTQFGLASSWPHPSFIGGFIPDEREISGEGFSATYRIGNLALGKSLVSLDSQPGTPTIDRSGGRVMTAEPMALVDLIEPVDLYSRVNRATKYGFLHIGFTFLALLMFDVIGGRRIWGVAYLLVGAALVLFFVLLLAFAEVIGFAPAYLIASAAIAALVTAYCAAILKSWRRALAVGGLLALLYAALYILLGLEEYALLIGSLMIFAALAAVMYATRNLDWGRAGDAAEQNA</sequence>
<reference evidence="2 3" key="1">
    <citation type="submission" date="2020-08" db="EMBL/GenBank/DDBJ databases">
        <title>Genomic Encyclopedia of Type Strains, Phase IV (KMG-IV): sequencing the most valuable type-strain genomes for metagenomic binning, comparative biology and taxonomic classification.</title>
        <authorList>
            <person name="Goeker M."/>
        </authorList>
    </citation>
    <scope>NUCLEOTIDE SEQUENCE [LARGE SCALE GENOMIC DNA]</scope>
    <source>
        <strain evidence="2 3">DSM 24194</strain>
    </source>
</reference>
<feature type="transmembrane region" description="Helical" evidence="1">
    <location>
        <begin position="344"/>
        <end position="364"/>
    </location>
</feature>
<dbReference type="InterPro" id="IPR010364">
    <property type="entry name" value="Uncharacterised_IM_CreD"/>
</dbReference>
<keyword evidence="1" id="KW-0812">Transmembrane</keyword>
<dbReference type="PANTHER" id="PTHR30092:SF0">
    <property type="entry name" value="INNER MEMBRANE PROTEIN CRED"/>
    <property type="match status" value="1"/>
</dbReference>
<evidence type="ECO:0000256" key="1">
    <source>
        <dbReference type="SAM" id="Phobius"/>
    </source>
</evidence>
<dbReference type="PANTHER" id="PTHR30092">
    <property type="entry name" value="INNER MEMBRANE PROTEIN CRED"/>
    <property type="match status" value="1"/>
</dbReference>
<evidence type="ECO:0000313" key="3">
    <source>
        <dbReference type="Proteomes" id="UP000578569"/>
    </source>
</evidence>
<gene>
    <name evidence="2" type="ORF">FHS50_001504</name>
</gene>
<keyword evidence="3" id="KW-1185">Reference proteome</keyword>
<feature type="transmembrane region" description="Helical" evidence="1">
    <location>
        <begin position="370"/>
        <end position="392"/>
    </location>
</feature>
<dbReference type="Pfam" id="PF06123">
    <property type="entry name" value="CreD"/>
    <property type="match status" value="1"/>
</dbReference>
<name>A0A839YW96_9SPHN</name>
<dbReference type="PIRSF" id="PIRSF004548">
    <property type="entry name" value="CreD"/>
    <property type="match status" value="1"/>
</dbReference>
<dbReference type="EMBL" id="JACICF010000001">
    <property type="protein sequence ID" value="MBB3764481.1"/>
    <property type="molecule type" value="Genomic_DNA"/>
</dbReference>
<dbReference type="NCBIfam" id="NF008712">
    <property type="entry name" value="PRK11715.1-1"/>
    <property type="match status" value="1"/>
</dbReference>